<name>A0A2P5AJ88_PARAD</name>
<organism evidence="1 2">
    <name type="scientific">Parasponia andersonii</name>
    <name type="common">Sponia andersonii</name>
    <dbReference type="NCBI Taxonomy" id="3476"/>
    <lineage>
        <taxon>Eukaryota</taxon>
        <taxon>Viridiplantae</taxon>
        <taxon>Streptophyta</taxon>
        <taxon>Embryophyta</taxon>
        <taxon>Tracheophyta</taxon>
        <taxon>Spermatophyta</taxon>
        <taxon>Magnoliopsida</taxon>
        <taxon>eudicotyledons</taxon>
        <taxon>Gunneridae</taxon>
        <taxon>Pentapetalae</taxon>
        <taxon>rosids</taxon>
        <taxon>fabids</taxon>
        <taxon>Rosales</taxon>
        <taxon>Cannabaceae</taxon>
        <taxon>Parasponia</taxon>
    </lineage>
</organism>
<comment type="caution">
    <text evidence="1">The sequence shown here is derived from an EMBL/GenBank/DDBJ whole genome shotgun (WGS) entry which is preliminary data.</text>
</comment>
<dbReference type="Proteomes" id="UP000237105">
    <property type="component" value="Unassembled WGS sequence"/>
</dbReference>
<protein>
    <submittedName>
        <fullName evidence="1">Uncharacterized protein</fullName>
    </submittedName>
</protein>
<dbReference type="AlphaFoldDB" id="A0A2P5AJ88"/>
<evidence type="ECO:0000313" key="2">
    <source>
        <dbReference type="Proteomes" id="UP000237105"/>
    </source>
</evidence>
<reference evidence="2" key="1">
    <citation type="submission" date="2016-06" db="EMBL/GenBank/DDBJ databases">
        <title>Parallel loss of symbiosis genes in relatives of nitrogen-fixing non-legume Parasponia.</title>
        <authorList>
            <person name="Van Velzen R."/>
            <person name="Holmer R."/>
            <person name="Bu F."/>
            <person name="Rutten L."/>
            <person name="Van Zeijl A."/>
            <person name="Liu W."/>
            <person name="Santuari L."/>
            <person name="Cao Q."/>
            <person name="Sharma T."/>
            <person name="Shen D."/>
            <person name="Roswanjaya Y."/>
            <person name="Wardhani T."/>
            <person name="Kalhor M.S."/>
            <person name="Jansen J."/>
            <person name="Van den Hoogen J."/>
            <person name="Gungor B."/>
            <person name="Hartog M."/>
            <person name="Hontelez J."/>
            <person name="Verver J."/>
            <person name="Yang W.-C."/>
            <person name="Schijlen E."/>
            <person name="Repin R."/>
            <person name="Schilthuizen M."/>
            <person name="Schranz E."/>
            <person name="Heidstra R."/>
            <person name="Miyata K."/>
            <person name="Fedorova E."/>
            <person name="Kohlen W."/>
            <person name="Bisseling T."/>
            <person name="Smit S."/>
            <person name="Geurts R."/>
        </authorList>
    </citation>
    <scope>NUCLEOTIDE SEQUENCE [LARGE SCALE GENOMIC DNA]</scope>
    <source>
        <strain evidence="2">cv. WU1-14</strain>
    </source>
</reference>
<proteinExistence type="predicted"/>
<dbReference type="EMBL" id="JXTB01000561">
    <property type="protein sequence ID" value="PON36622.1"/>
    <property type="molecule type" value="Genomic_DNA"/>
</dbReference>
<sequence length="42" mass="4957">MLRLYKASSVLMEYLHPKHNLKIYKLELKLISTTVKRGPNKT</sequence>
<gene>
    <name evidence="1" type="ORF">PanWU01x14_326910</name>
</gene>
<keyword evidence="2" id="KW-1185">Reference proteome</keyword>
<accession>A0A2P5AJ88</accession>
<evidence type="ECO:0000313" key="1">
    <source>
        <dbReference type="EMBL" id="PON36622.1"/>
    </source>
</evidence>